<evidence type="ECO:0000259" key="12">
    <source>
        <dbReference type="PROSITE" id="PS51384"/>
    </source>
</evidence>
<evidence type="ECO:0000256" key="1">
    <source>
        <dbReference type="ARBA" id="ARBA00004141"/>
    </source>
</evidence>
<evidence type="ECO:0000313" key="13">
    <source>
        <dbReference type="EMBL" id="PWY92821.1"/>
    </source>
</evidence>
<dbReference type="Gene3D" id="3.40.50.80">
    <property type="entry name" value="Nucleotide-binding domain of ferredoxin-NADP reductase (FNR) module"/>
    <property type="match status" value="1"/>
</dbReference>
<keyword evidence="3" id="KW-0813">Transport</keyword>
<feature type="transmembrane region" description="Helical" evidence="11">
    <location>
        <begin position="175"/>
        <end position="195"/>
    </location>
</feature>
<protein>
    <recommendedName>
        <fullName evidence="12">FAD-binding FR-type domain-containing protein</fullName>
    </recommendedName>
</protein>
<dbReference type="SFLD" id="SFLDS00052">
    <property type="entry name" value="Ferric_Reductase_Domain"/>
    <property type="match status" value="1"/>
</dbReference>
<evidence type="ECO:0000256" key="11">
    <source>
        <dbReference type="SAM" id="Phobius"/>
    </source>
</evidence>
<feature type="transmembrane region" description="Helical" evidence="11">
    <location>
        <begin position="271"/>
        <end position="291"/>
    </location>
</feature>
<dbReference type="PROSITE" id="PS51384">
    <property type="entry name" value="FAD_FR"/>
    <property type="match status" value="1"/>
</dbReference>
<dbReference type="PANTHER" id="PTHR32361">
    <property type="entry name" value="FERRIC/CUPRIC REDUCTASE TRANSMEMBRANE COMPONENT"/>
    <property type="match status" value="1"/>
</dbReference>
<feature type="domain" description="FAD-binding FR-type" evidence="12">
    <location>
        <begin position="259"/>
        <end position="408"/>
    </location>
</feature>
<feature type="transmembrane region" description="Helical" evidence="11">
    <location>
        <begin position="51"/>
        <end position="79"/>
    </location>
</feature>
<proteinExistence type="inferred from homology"/>
<dbReference type="PANTHER" id="PTHR32361:SF9">
    <property type="entry name" value="FERRIC REDUCTASE TRANSMEMBRANE COMPONENT 3-RELATED"/>
    <property type="match status" value="1"/>
</dbReference>
<keyword evidence="6 11" id="KW-1133">Transmembrane helix</keyword>
<keyword evidence="14" id="KW-1185">Reference proteome</keyword>
<dbReference type="InterPro" id="IPR017927">
    <property type="entry name" value="FAD-bd_FR_type"/>
</dbReference>
<dbReference type="Proteomes" id="UP000247233">
    <property type="component" value="Unassembled WGS sequence"/>
</dbReference>
<dbReference type="GeneID" id="37062278"/>
<feature type="transmembrane region" description="Helical" evidence="11">
    <location>
        <begin position="215"/>
        <end position="232"/>
    </location>
</feature>
<dbReference type="InterPro" id="IPR013121">
    <property type="entry name" value="Fe_red_NAD-bd_6"/>
</dbReference>
<dbReference type="AlphaFoldDB" id="A0A317X3S6"/>
<keyword evidence="9 11" id="KW-0472">Membrane</keyword>
<evidence type="ECO:0000313" key="14">
    <source>
        <dbReference type="Proteomes" id="UP000247233"/>
    </source>
</evidence>
<dbReference type="GO" id="GO:0006826">
    <property type="term" value="P:iron ion transport"/>
    <property type="evidence" value="ECO:0007669"/>
    <property type="project" value="TreeGrafter"/>
</dbReference>
<dbReference type="OrthoDB" id="3944240at2759"/>
<evidence type="ECO:0000256" key="4">
    <source>
        <dbReference type="ARBA" id="ARBA00022692"/>
    </source>
</evidence>
<reference evidence="13 14" key="1">
    <citation type="submission" date="2016-12" db="EMBL/GenBank/DDBJ databases">
        <title>The genomes of Aspergillus section Nigri reveals drivers in fungal speciation.</title>
        <authorList>
            <consortium name="DOE Joint Genome Institute"/>
            <person name="Vesth T.C."/>
            <person name="Nybo J."/>
            <person name="Theobald S."/>
            <person name="Brandl J."/>
            <person name="Frisvad J.C."/>
            <person name="Nielsen K.F."/>
            <person name="Lyhne E.K."/>
            <person name="Kogle M.E."/>
            <person name="Kuo A."/>
            <person name="Riley R."/>
            <person name="Clum A."/>
            <person name="Nolan M."/>
            <person name="Lipzen A."/>
            <person name="Salamov A."/>
            <person name="Henrissat B."/>
            <person name="Wiebenga A."/>
            <person name="De Vries R.P."/>
            <person name="Grigoriev I.V."/>
            <person name="Mortensen U.H."/>
            <person name="Andersen M.R."/>
            <person name="Baker S.E."/>
        </authorList>
    </citation>
    <scope>NUCLEOTIDE SEQUENCE [LARGE SCALE GENOMIC DNA]</scope>
    <source>
        <strain evidence="13 14">CBS 117.55</strain>
    </source>
</reference>
<evidence type="ECO:0000256" key="10">
    <source>
        <dbReference type="ARBA" id="ARBA00023180"/>
    </source>
</evidence>
<feature type="transmembrane region" description="Helical" evidence="11">
    <location>
        <begin position="100"/>
        <end position="117"/>
    </location>
</feature>
<dbReference type="CDD" id="cd06186">
    <property type="entry name" value="NOX_Duox_like_FAD_NADP"/>
    <property type="match status" value="1"/>
</dbReference>
<keyword evidence="4 11" id="KW-0812">Transmembrane</keyword>
<dbReference type="InterPro" id="IPR013130">
    <property type="entry name" value="Fe3_Rdtase_TM_dom"/>
</dbReference>
<evidence type="ECO:0000256" key="6">
    <source>
        <dbReference type="ARBA" id="ARBA00022989"/>
    </source>
</evidence>
<sequence>MQMEGMDGGTYYGLLNASDFDFNNSTQVQSFLHDLKHLEYLPILGARYARYFWYGIIVVVGLTAIVNRTTLFATSTALVREPSYLQWTPRALSPWLKVPPFGPIYIILAYFAFILALQFIDNDIPDAGHWQFLGDRAGWLAAAQVPLLVALAGKRNFIGMLCGIPYIRLNIYHRWVSRGLLLLSTFHFAFQNHGWDLYNISKLEWTTDDCPTKGIAAYAFILWMNLTTLAPFRHMCYEFFVVQHIITFFGFIISLSYHLDLGPAPIAQRYIWASVGIYIAASLLRFILYLYSNVRPAHATLEAVEGGATKVRITSKQIQHWTPGAHILLSLPRVGFQLSHPATILSTPSSHSGDLILILKAQKGFTKKLNNTAHAISTSSTKKDPESPGNHRAYLALVDGPYATSSPDFTTFDSVLFIAGGTGVTFTLAHLLDVAHRSTADGTSPLPLLRKISFIWVVKGRQWLSWITEELQSAIQKLKATNIELQVKVFITCDAEWFEETTPDEKQGGCCCTENCMCCDGDGDGDGDSDSDSDKITSIVPADPLPNVRPTKDTSFLLDTARISFQQGRPSFDDYIEDAVLQAGGEIAVAACGPIGLTVAVRQSVVKISDRLGVCKGSGLPGVFLHVENSY</sequence>
<dbReference type="VEuPathDB" id="FungiDB:BO70DRAFT_306495"/>
<accession>A0A317X3S6</accession>
<dbReference type="EMBL" id="MSFL01000001">
    <property type="protein sequence ID" value="PWY92821.1"/>
    <property type="molecule type" value="Genomic_DNA"/>
</dbReference>
<evidence type="ECO:0000256" key="5">
    <source>
        <dbReference type="ARBA" id="ARBA00022982"/>
    </source>
</evidence>
<dbReference type="STRING" id="1448321.A0A317X3S6"/>
<evidence type="ECO:0000256" key="3">
    <source>
        <dbReference type="ARBA" id="ARBA00022448"/>
    </source>
</evidence>
<dbReference type="InterPro" id="IPR039261">
    <property type="entry name" value="FNR_nucleotide-bd"/>
</dbReference>
<keyword evidence="7" id="KW-0560">Oxidoreductase</keyword>
<dbReference type="InterPro" id="IPR013112">
    <property type="entry name" value="FAD-bd_8"/>
</dbReference>
<gene>
    <name evidence="13" type="ORF">BO70DRAFT_306495</name>
</gene>
<dbReference type="SUPFAM" id="SSF52343">
    <property type="entry name" value="Ferredoxin reductase-like, C-terminal NADP-linked domain"/>
    <property type="match status" value="1"/>
</dbReference>
<evidence type="ECO:0000256" key="9">
    <source>
        <dbReference type="ARBA" id="ARBA00023136"/>
    </source>
</evidence>
<dbReference type="Pfam" id="PF01794">
    <property type="entry name" value="Ferric_reduct"/>
    <property type="match status" value="1"/>
</dbReference>
<dbReference type="GO" id="GO:0005886">
    <property type="term" value="C:plasma membrane"/>
    <property type="evidence" value="ECO:0007669"/>
    <property type="project" value="TreeGrafter"/>
</dbReference>
<name>A0A317X3S6_9EURO</name>
<feature type="transmembrane region" description="Helical" evidence="11">
    <location>
        <begin position="239"/>
        <end position="259"/>
    </location>
</feature>
<dbReference type="InterPro" id="IPR051410">
    <property type="entry name" value="Ferric/Cupric_Reductase"/>
</dbReference>
<dbReference type="SFLD" id="SFLDG01168">
    <property type="entry name" value="Ferric_reductase_subgroup_(FRE"/>
    <property type="match status" value="1"/>
</dbReference>
<comment type="similarity">
    <text evidence="2">Belongs to the ferric reductase (FRE) family.</text>
</comment>
<dbReference type="Pfam" id="PF08030">
    <property type="entry name" value="NAD_binding_6"/>
    <property type="match status" value="1"/>
</dbReference>
<organism evidence="13 14">
    <name type="scientific">Aspergillus heteromorphus CBS 117.55</name>
    <dbReference type="NCBI Taxonomy" id="1448321"/>
    <lineage>
        <taxon>Eukaryota</taxon>
        <taxon>Fungi</taxon>
        <taxon>Dikarya</taxon>
        <taxon>Ascomycota</taxon>
        <taxon>Pezizomycotina</taxon>
        <taxon>Eurotiomycetes</taxon>
        <taxon>Eurotiomycetidae</taxon>
        <taxon>Eurotiales</taxon>
        <taxon>Aspergillaceae</taxon>
        <taxon>Aspergillus</taxon>
        <taxon>Aspergillus subgen. Circumdati</taxon>
    </lineage>
</organism>
<evidence type="ECO:0000256" key="2">
    <source>
        <dbReference type="ARBA" id="ARBA00006278"/>
    </source>
</evidence>
<dbReference type="Pfam" id="PF08022">
    <property type="entry name" value="FAD_binding_8"/>
    <property type="match status" value="1"/>
</dbReference>
<dbReference type="GO" id="GO:0006879">
    <property type="term" value="P:intracellular iron ion homeostasis"/>
    <property type="evidence" value="ECO:0007669"/>
    <property type="project" value="TreeGrafter"/>
</dbReference>
<dbReference type="GO" id="GO:0000293">
    <property type="term" value="F:ferric-chelate reductase activity"/>
    <property type="evidence" value="ECO:0007669"/>
    <property type="project" value="UniProtKB-ARBA"/>
</dbReference>
<comment type="subcellular location">
    <subcellularLocation>
        <location evidence="1">Membrane</location>
        <topology evidence="1">Multi-pass membrane protein</topology>
    </subcellularLocation>
</comment>
<keyword evidence="8" id="KW-0406">Ion transport</keyword>
<evidence type="ECO:0000256" key="8">
    <source>
        <dbReference type="ARBA" id="ARBA00023065"/>
    </source>
</evidence>
<keyword evidence="5" id="KW-0249">Electron transport</keyword>
<evidence type="ECO:0000256" key="7">
    <source>
        <dbReference type="ARBA" id="ARBA00023002"/>
    </source>
</evidence>
<dbReference type="GO" id="GO:0015677">
    <property type="term" value="P:copper ion import"/>
    <property type="evidence" value="ECO:0007669"/>
    <property type="project" value="TreeGrafter"/>
</dbReference>
<keyword evidence="10" id="KW-0325">Glycoprotein</keyword>
<comment type="caution">
    <text evidence="13">The sequence shown here is derived from an EMBL/GenBank/DDBJ whole genome shotgun (WGS) entry which is preliminary data.</text>
</comment>
<dbReference type="RefSeq" id="XP_025404560.1">
    <property type="nucleotide sequence ID" value="XM_025540041.1"/>
</dbReference>